<feature type="transmembrane region" description="Helical" evidence="1">
    <location>
        <begin position="21"/>
        <end position="40"/>
    </location>
</feature>
<accession>A0A1F5CBK5</accession>
<dbReference type="EMBL" id="MEYV01000010">
    <property type="protein sequence ID" value="OGD40281.1"/>
    <property type="molecule type" value="Genomic_DNA"/>
</dbReference>
<keyword evidence="1" id="KW-0472">Membrane</keyword>
<name>A0A1F5CBK5_9BACT</name>
<evidence type="ECO:0008006" key="4">
    <source>
        <dbReference type="Google" id="ProtNLM"/>
    </source>
</evidence>
<dbReference type="InterPro" id="IPR035451">
    <property type="entry name" value="Ada-like_dom_sf"/>
</dbReference>
<evidence type="ECO:0000313" key="3">
    <source>
        <dbReference type="Proteomes" id="UP000177197"/>
    </source>
</evidence>
<proteinExistence type="predicted"/>
<dbReference type="AlphaFoldDB" id="A0A1F5CBK5"/>
<protein>
    <recommendedName>
        <fullName evidence="4">Ada DNA repair metal-binding domain-containing protein</fullName>
    </recommendedName>
</protein>
<dbReference type="SUPFAM" id="SSF57884">
    <property type="entry name" value="Ada DNA repair protein, N-terminal domain (N-Ada 10)"/>
    <property type="match status" value="1"/>
</dbReference>
<keyword evidence="1" id="KW-0812">Transmembrane</keyword>
<evidence type="ECO:0000256" key="1">
    <source>
        <dbReference type="SAM" id="Phobius"/>
    </source>
</evidence>
<reference evidence="2 3" key="1">
    <citation type="journal article" date="2016" name="Nat. Commun.">
        <title>Thousands of microbial genomes shed light on interconnected biogeochemical processes in an aquifer system.</title>
        <authorList>
            <person name="Anantharaman K."/>
            <person name="Brown C.T."/>
            <person name="Hug L.A."/>
            <person name="Sharon I."/>
            <person name="Castelle C.J."/>
            <person name="Probst A.J."/>
            <person name="Thomas B.C."/>
            <person name="Singh A."/>
            <person name="Wilkins M.J."/>
            <person name="Karaoz U."/>
            <person name="Brodie E.L."/>
            <person name="Williams K.H."/>
            <person name="Hubbard S.S."/>
            <person name="Banfield J.F."/>
        </authorList>
    </citation>
    <scope>NUCLEOTIDE SEQUENCE [LARGE SCALE GENOMIC DNA]</scope>
</reference>
<evidence type="ECO:0000313" key="2">
    <source>
        <dbReference type="EMBL" id="OGD40281.1"/>
    </source>
</evidence>
<dbReference type="Proteomes" id="UP000177197">
    <property type="component" value="Unassembled WGS sequence"/>
</dbReference>
<sequence length="126" mass="13781">MNFRSTLERGSSFFERHKINIALGGAFFVGIFLGLGLAILTAENQPSPIIIDQNIMTIKADEIIKMAETPGVGNMAGDFIASINGKNYYPAECAAAYKIKKENQIRFKSAEEARSRGYVPSKSCAQ</sequence>
<organism evidence="2 3">
    <name type="scientific">Candidatus Azambacteria bacterium RIFCSPLOWO2_02_FULL_44_14</name>
    <dbReference type="NCBI Taxonomy" id="1797306"/>
    <lineage>
        <taxon>Bacteria</taxon>
        <taxon>Candidatus Azamiibacteriota</taxon>
    </lineage>
</organism>
<keyword evidence="1" id="KW-1133">Transmembrane helix</keyword>
<dbReference type="Gene3D" id="3.40.10.10">
    <property type="entry name" value="DNA Methylphosphotriester Repair Domain"/>
    <property type="match status" value="1"/>
</dbReference>
<gene>
    <name evidence="2" type="ORF">A3I30_03225</name>
</gene>
<comment type="caution">
    <text evidence="2">The sequence shown here is derived from an EMBL/GenBank/DDBJ whole genome shotgun (WGS) entry which is preliminary data.</text>
</comment>